<organism evidence="2 3">
    <name type="scientific">Steinernema carpocapsae</name>
    <name type="common">Entomopathogenic nematode</name>
    <dbReference type="NCBI Taxonomy" id="34508"/>
    <lineage>
        <taxon>Eukaryota</taxon>
        <taxon>Metazoa</taxon>
        <taxon>Ecdysozoa</taxon>
        <taxon>Nematoda</taxon>
        <taxon>Chromadorea</taxon>
        <taxon>Rhabditida</taxon>
        <taxon>Tylenchina</taxon>
        <taxon>Panagrolaimomorpha</taxon>
        <taxon>Strongyloidoidea</taxon>
        <taxon>Steinernematidae</taxon>
        <taxon>Steinernema</taxon>
    </lineage>
</organism>
<gene>
    <name evidence="2" type="ORF">L596_025475</name>
</gene>
<accession>A0A4U5M7V3</accession>
<evidence type="ECO:0000313" key="2">
    <source>
        <dbReference type="EMBL" id="TKR65011.1"/>
    </source>
</evidence>
<reference evidence="2 3" key="2">
    <citation type="journal article" date="2019" name="G3 (Bethesda)">
        <title>Hybrid Assembly of the Genome of the Entomopathogenic Nematode Steinernema carpocapsae Identifies the X-Chromosome.</title>
        <authorList>
            <person name="Serra L."/>
            <person name="Macchietto M."/>
            <person name="Macias-Munoz A."/>
            <person name="McGill C.J."/>
            <person name="Rodriguez I.M."/>
            <person name="Rodriguez B."/>
            <person name="Murad R."/>
            <person name="Mortazavi A."/>
        </authorList>
    </citation>
    <scope>NUCLEOTIDE SEQUENCE [LARGE SCALE GENOMIC DNA]</scope>
    <source>
        <strain evidence="2 3">ALL</strain>
    </source>
</reference>
<keyword evidence="3" id="KW-1185">Reference proteome</keyword>
<feature type="compositionally biased region" description="Polar residues" evidence="1">
    <location>
        <begin position="57"/>
        <end position="76"/>
    </location>
</feature>
<dbReference type="AlphaFoldDB" id="A0A4U5M7V3"/>
<comment type="caution">
    <text evidence="2">The sequence shown here is derived from an EMBL/GenBank/DDBJ whole genome shotgun (WGS) entry which is preliminary data.</text>
</comment>
<reference evidence="2 3" key="1">
    <citation type="journal article" date="2015" name="Genome Biol.">
        <title>Comparative genomics of Steinernema reveals deeply conserved gene regulatory networks.</title>
        <authorList>
            <person name="Dillman A.R."/>
            <person name="Macchietto M."/>
            <person name="Porter C.F."/>
            <person name="Rogers A."/>
            <person name="Williams B."/>
            <person name="Antoshechkin I."/>
            <person name="Lee M.M."/>
            <person name="Goodwin Z."/>
            <person name="Lu X."/>
            <person name="Lewis E.E."/>
            <person name="Goodrich-Blair H."/>
            <person name="Stock S.P."/>
            <person name="Adams B.J."/>
            <person name="Sternberg P.W."/>
            <person name="Mortazavi A."/>
        </authorList>
    </citation>
    <scope>NUCLEOTIDE SEQUENCE [LARGE SCALE GENOMIC DNA]</scope>
    <source>
        <strain evidence="2 3">ALL</strain>
    </source>
</reference>
<dbReference type="Proteomes" id="UP000298663">
    <property type="component" value="Unassembled WGS sequence"/>
</dbReference>
<evidence type="ECO:0000313" key="3">
    <source>
        <dbReference type="Proteomes" id="UP000298663"/>
    </source>
</evidence>
<name>A0A4U5M7V3_STECR</name>
<dbReference type="EMBL" id="AZBU02000009">
    <property type="protein sequence ID" value="TKR65011.1"/>
    <property type="molecule type" value="Genomic_DNA"/>
</dbReference>
<feature type="region of interest" description="Disordered" evidence="1">
    <location>
        <begin position="51"/>
        <end position="88"/>
    </location>
</feature>
<evidence type="ECO:0000256" key="1">
    <source>
        <dbReference type="SAM" id="MobiDB-lite"/>
    </source>
</evidence>
<protein>
    <submittedName>
        <fullName evidence="2">Uncharacterized protein</fullName>
    </submittedName>
</protein>
<proteinExistence type="predicted"/>
<sequence>MVSLPWVHVANFEAFVNVVKGQLRNAADARVLLFESDSMSLTHPNVRNFETAGSKDLANNNNSKTGKVSQPQFTPTNRHRAGQTRDRSVSRHLLAKLVIPRE</sequence>